<gene>
    <name evidence="1" type="ORF">RHEph06_gp073</name>
</gene>
<dbReference type="KEGG" id="vg:24599002"/>
<protein>
    <submittedName>
        <fullName evidence="1">Uncharacterized protein</fullName>
    </submittedName>
</protein>
<sequence length="125" mass="13764">MTGTSGTRQSLAKCENTNSVLLIQTASFTFLSVEPITTGGLTMALFRKLEDVIVILNTNGVYTQVDAYERNNFVYAKKGGGFIGLRSNSGGTTSPTTLWIEIEGYDPHYDELGRMIYMKPLRKVA</sequence>
<organism evidence="1 2">
    <name type="scientific">Rhizobium phage RHEph06</name>
    <dbReference type="NCBI Taxonomy" id="1220714"/>
    <lineage>
        <taxon>Viruses</taxon>
        <taxon>Duplodnaviria</taxon>
        <taxon>Heunggongvirae</taxon>
        <taxon>Uroviricota</taxon>
        <taxon>Caudoviricetes</taxon>
        <taxon>Kleczkowskavirus</taxon>
        <taxon>Kleczkowskavirus RHEph4</taxon>
    </lineage>
</organism>
<dbReference type="EMBL" id="JX483878">
    <property type="protein sequence ID" value="AGC35915.1"/>
    <property type="molecule type" value="Genomic_DNA"/>
</dbReference>
<evidence type="ECO:0000313" key="1">
    <source>
        <dbReference type="EMBL" id="AGC35915.1"/>
    </source>
</evidence>
<name>L7TLJ6_9CAUD</name>
<dbReference type="RefSeq" id="YP_009145932.1">
    <property type="nucleotide sequence ID" value="NC_027296.1"/>
</dbReference>
<evidence type="ECO:0000313" key="2">
    <source>
        <dbReference type="Proteomes" id="UP000011148"/>
    </source>
</evidence>
<accession>L7TLJ6</accession>
<reference evidence="1 2" key="1">
    <citation type="journal article" date="2013" name="Appl. Environ. Microbiol.">
        <title>Narrow Host-Range Bacteriophages that Infect Rhizobium etli associate with Distinct Genomic Types.</title>
        <authorList>
            <person name="Santamaria R.I."/>
            <person name="Bustos P."/>
            <person name="Sepulveda-Robles O."/>
            <person name="Lozano L."/>
            <person name="Rodriguez C."/>
            <person name="Fernandez J.L."/>
            <person name="Juarez S."/>
            <person name="Kameyama L."/>
            <person name="Guarneros G."/>
            <person name="Davila G."/>
            <person name="Gonzalez V."/>
        </authorList>
    </citation>
    <scope>NUCLEOTIDE SEQUENCE [LARGE SCALE GENOMIC DNA]</scope>
</reference>
<dbReference type="Proteomes" id="UP000011148">
    <property type="component" value="Segment"/>
</dbReference>
<dbReference type="GeneID" id="24599002"/>
<proteinExistence type="predicted"/>